<proteinExistence type="predicted"/>
<reference evidence="1 3" key="1">
    <citation type="submission" date="2019-11" db="EMBL/GenBank/DDBJ databases">
        <title>Leishmania tarentolae CDS.</title>
        <authorList>
            <person name="Goto Y."/>
            <person name="Yamagishi J."/>
        </authorList>
    </citation>
    <scope>NUCLEOTIDE SEQUENCE [LARGE SCALE GENOMIC DNA]</scope>
    <source>
        <strain evidence="1 3">Parrot Tar II</strain>
    </source>
</reference>
<sequence>MYREEADGSAVVWGVAVAPFVPVQHMQVDVSTVNRLGNYCFRFARERGWMQTADEMGHSATCAQTSEARPVVEQRGCAHTGSDNTFFFAGVEETLDNPYPDLELSLKPSTLFAEVRFFLAHVGNSSYSVYSQLYTYLDGPDEAARNLLGSFKVTTVWVSKLQRAPSALPAGKRSLLLSIIEKNASKMPPSDVTRTQRLSVSDLLLQSGWFANAAAIASMEIAAYSPVSAPPSDGFLVSLPHVGAAAPLWLLHRRHFTLRESDIDFNLHVNQLVMKLFVLDAFRGATADARCAYSRLLRPGVPPNRADLLVRKFRIDYVREIPASCVAAEVFLFPADMARAKAQFCSAGAPADCGGAGGARTAGIPNNDAADAPVVGLVDIGFFIVGVPSLDSASPKDGFIAAVGVMSTSTCFLH</sequence>
<name>A0A640KI79_LEITA</name>
<organism evidence="1 3">
    <name type="scientific">Leishmania tarentolae</name>
    <name type="common">Sauroleishmania tarentolae</name>
    <dbReference type="NCBI Taxonomy" id="5689"/>
    <lineage>
        <taxon>Eukaryota</taxon>
        <taxon>Discoba</taxon>
        <taxon>Euglenozoa</taxon>
        <taxon>Kinetoplastea</taxon>
        <taxon>Metakinetoplastina</taxon>
        <taxon>Trypanosomatida</taxon>
        <taxon>Trypanosomatidae</taxon>
        <taxon>Leishmaniinae</taxon>
        <taxon>Leishmania</taxon>
        <taxon>lizard Leishmania</taxon>
    </lineage>
</organism>
<protein>
    <submittedName>
        <fullName evidence="1">Uncharacterized protein</fullName>
    </submittedName>
</protein>
<comment type="caution">
    <text evidence="1">The sequence shown here is derived from an EMBL/GenBank/DDBJ whole genome shotgun (WGS) entry which is preliminary data.</text>
</comment>
<dbReference type="VEuPathDB" id="TriTrypDB:LtaPh_2605900"/>
<accession>A0A640KI79</accession>
<gene>
    <name evidence="1" type="ORF">LtaPh_2605851</name>
    <name evidence="2" type="ORF">LtaPh_2605900</name>
</gene>
<evidence type="ECO:0000313" key="1">
    <source>
        <dbReference type="EMBL" id="GET89420.1"/>
    </source>
</evidence>
<keyword evidence="3" id="KW-1185">Reference proteome</keyword>
<dbReference type="EMBL" id="BLBS01000035">
    <property type="protein sequence ID" value="GET89421.1"/>
    <property type="molecule type" value="Genomic_DNA"/>
</dbReference>
<dbReference type="AlphaFoldDB" id="A0A640KI79"/>
<dbReference type="VEuPathDB" id="TriTrypDB:LtaPh_2605851"/>
<dbReference type="Proteomes" id="UP000419144">
    <property type="component" value="Unassembled WGS sequence"/>
</dbReference>
<evidence type="ECO:0000313" key="3">
    <source>
        <dbReference type="Proteomes" id="UP000419144"/>
    </source>
</evidence>
<dbReference type="OrthoDB" id="271130at2759"/>
<dbReference type="EMBL" id="BLBS01000035">
    <property type="protein sequence ID" value="GET89420.1"/>
    <property type="molecule type" value="Genomic_DNA"/>
</dbReference>
<evidence type="ECO:0000313" key="2">
    <source>
        <dbReference type="EMBL" id="GET89421.1"/>
    </source>
</evidence>